<dbReference type="Pfam" id="PF20451">
    <property type="entry name" value="Calmod_bind_M"/>
    <property type="match status" value="1"/>
</dbReference>
<keyword evidence="11" id="KW-1185">Reference proteome</keyword>
<keyword evidence="6" id="KW-0804">Transcription</keyword>
<evidence type="ECO:0000259" key="10">
    <source>
        <dbReference type="Pfam" id="PF20452"/>
    </source>
</evidence>
<dbReference type="InterPro" id="IPR046829">
    <property type="entry name" value="Calmod_bind_C"/>
</dbReference>
<dbReference type="GO" id="GO:0003700">
    <property type="term" value="F:DNA-binding transcription factor activity"/>
    <property type="evidence" value="ECO:0007669"/>
    <property type="project" value="TreeGrafter"/>
</dbReference>
<gene>
    <name evidence="12" type="primary">LOC111295417</name>
</gene>
<name>A0A6P5YVR7_DURZI</name>
<reference evidence="12" key="1">
    <citation type="submission" date="2025-08" db="UniProtKB">
        <authorList>
            <consortium name="RefSeq"/>
        </authorList>
    </citation>
    <scope>IDENTIFICATION</scope>
    <source>
        <tissue evidence="12">Fruit stalk</tissue>
    </source>
</reference>
<feature type="domain" description="Calmodulin binding protein central" evidence="9">
    <location>
        <begin position="251"/>
        <end position="317"/>
    </location>
</feature>
<keyword evidence="4" id="KW-0238">DNA-binding</keyword>
<evidence type="ECO:0000313" key="12">
    <source>
        <dbReference type="RefSeq" id="XP_022744629.1"/>
    </source>
</evidence>
<evidence type="ECO:0000256" key="3">
    <source>
        <dbReference type="ARBA" id="ARBA00023015"/>
    </source>
</evidence>
<dbReference type="GeneID" id="111295417"/>
<dbReference type="GO" id="GO:0005634">
    <property type="term" value="C:nucleus"/>
    <property type="evidence" value="ECO:0007669"/>
    <property type="project" value="UniProtKB-SubCell"/>
</dbReference>
<sequence>MMFPSKRPAPDGGDERLEVMVPEPKRRATLKNAVRNIMGLGGLSLNRIVFNLEPTLRSWVREEVERAILSSIHPSSRSSLNRIEASRERNLQLRFVNKLPSTIFTGSKVEAEDGDTIRIILVDATSQTMVSSGSLSSSKVEIVVLNGDFGADEREEWTETEFNASVLREREGKRPLLTGDLNVTLVDGMGTFDNVIFTDNSSWIRSRKFRLGARIVQRISGEVTIREARSEAFVVKEHRGQLCKKHYPPLLHDEVWRLERIAKDGAFHTRLTSNKILTVKDFLRLHVTNPSALRDQIVGGGISNRVWDSIIGHALSCPVNDDKWYTYDGAAQRVGLLLNSIYDVVAATFDGQNYQLVEFFTFSQKLLVEDAKRQAYKNVQDLVLADRPAIMGPTLPLTDPLPEPLSIPHLLLQQPDFSVANQDQPGTSLGFNQPSTSYACEVVDTNQLQVSLPLDGHAIQAFNPMLRNDFGMGEIFPYNGDNNLSLFPDSLFATEDNSQAQMPIWTSATPAWGQGGGLILTPGCESSVGILSSSPNFDVHCRSMGEARDVWPKAGWSKLRAVIQWRSISRGAARRRLWLSEGICA</sequence>
<dbReference type="GO" id="GO:0043565">
    <property type="term" value="F:sequence-specific DNA binding"/>
    <property type="evidence" value="ECO:0007669"/>
    <property type="project" value="TreeGrafter"/>
</dbReference>
<dbReference type="InterPro" id="IPR046831">
    <property type="entry name" value="Calmodulin_bind_N"/>
</dbReference>
<dbReference type="InterPro" id="IPR046830">
    <property type="entry name" value="Calmod_bind_M"/>
</dbReference>
<evidence type="ECO:0000313" key="11">
    <source>
        <dbReference type="Proteomes" id="UP000515121"/>
    </source>
</evidence>
<dbReference type="AlphaFoldDB" id="A0A6P5YVR7"/>
<dbReference type="OrthoDB" id="748178at2759"/>
<dbReference type="PANTHER" id="PTHR31713:SF43">
    <property type="entry name" value="CALMODULIN-BINDING PROTEIN 60 G"/>
    <property type="match status" value="1"/>
</dbReference>
<comment type="subcellular location">
    <subcellularLocation>
        <location evidence="1">Nucleus</location>
    </subcellularLocation>
</comment>
<comment type="similarity">
    <text evidence="2">Belongs to the plant ACBP60 protein family.</text>
</comment>
<evidence type="ECO:0000256" key="2">
    <source>
        <dbReference type="ARBA" id="ARBA00007214"/>
    </source>
</evidence>
<evidence type="ECO:0000259" key="8">
    <source>
        <dbReference type="Pfam" id="PF07887"/>
    </source>
</evidence>
<evidence type="ECO:0000256" key="6">
    <source>
        <dbReference type="ARBA" id="ARBA00023163"/>
    </source>
</evidence>
<evidence type="ECO:0000256" key="7">
    <source>
        <dbReference type="ARBA" id="ARBA00023242"/>
    </source>
</evidence>
<dbReference type="GO" id="GO:0080142">
    <property type="term" value="P:regulation of salicylic acid biosynthetic process"/>
    <property type="evidence" value="ECO:0007669"/>
    <property type="project" value="TreeGrafter"/>
</dbReference>
<dbReference type="Proteomes" id="UP000515121">
    <property type="component" value="Unplaced"/>
</dbReference>
<dbReference type="Pfam" id="PF20452">
    <property type="entry name" value="Calmod_bind_C"/>
    <property type="match status" value="1"/>
</dbReference>
<feature type="domain" description="Calmodulin binding protein C-terminal" evidence="10">
    <location>
        <begin position="323"/>
        <end position="383"/>
    </location>
</feature>
<dbReference type="GO" id="GO:0005516">
    <property type="term" value="F:calmodulin binding"/>
    <property type="evidence" value="ECO:0007669"/>
    <property type="project" value="InterPro"/>
</dbReference>
<proteinExistence type="inferred from homology"/>
<dbReference type="PANTHER" id="PTHR31713">
    <property type="entry name" value="OS02G0177800 PROTEIN"/>
    <property type="match status" value="1"/>
</dbReference>
<dbReference type="InterPro" id="IPR012416">
    <property type="entry name" value="CBP60"/>
</dbReference>
<evidence type="ECO:0000256" key="5">
    <source>
        <dbReference type="ARBA" id="ARBA00023159"/>
    </source>
</evidence>
<dbReference type="Pfam" id="PF07887">
    <property type="entry name" value="Calmodulin_bind"/>
    <property type="match status" value="1"/>
</dbReference>
<dbReference type="RefSeq" id="XP_022744629.1">
    <property type="nucleotide sequence ID" value="XM_022888894.1"/>
</dbReference>
<feature type="domain" description="Calmodulin binding protein-like N-terminal" evidence="8">
    <location>
        <begin position="91"/>
        <end position="238"/>
    </location>
</feature>
<organism evidence="11 12">
    <name type="scientific">Durio zibethinus</name>
    <name type="common">Durian</name>
    <dbReference type="NCBI Taxonomy" id="66656"/>
    <lineage>
        <taxon>Eukaryota</taxon>
        <taxon>Viridiplantae</taxon>
        <taxon>Streptophyta</taxon>
        <taxon>Embryophyta</taxon>
        <taxon>Tracheophyta</taxon>
        <taxon>Spermatophyta</taxon>
        <taxon>Magnoliopsida</taxon>
        <taxon>eudicotyledons</taxon>
        <taxon>Gunneridae</taxon>
        <taxon>Pentapetalae</taxon>
        <taxon>rosids</taxon>
        <taxon>malvids</taxon>
        <taxon>Malvales</taxon>
        <taxon>Malvaceae</taxon>
        <taxon>Helicteroideae</taxon>
        <taxon>Durio</taxon>
    </lineage>
</organism>
<dbReference type="KEGG" id="dzi:111295417"/>
<keyword evidence="3" id="KW-0805">Transcription regulation</keyword>
<evidence type="ECO:0000256" key="4">
    <source>
        <dbReference type="ARBA" id="ARBA00023125"/>
    </source>
</evidence>
<accession>A0A6P5YVR7</accession>
<protein>
    <submittedName>
        <fullName evidence="12">Calmodulin-binding protein 60 D-like isoform X1</fullName>
    </submittedName>
</protein>
<evidence type="ECO:0000259" key="9">
    <source>
        <dbReference type="Pfam" id="PF20451"/>
    </source>
</evidence>
<evidence type="ECO:0000256" key="1">
    <source>
        <dbReference type="ARBA" id="ARBA00004123"/>
    </source>
</evidence>
<keyword evidence="5" id="KW-0010">Activator</keyword>
<keyword evidence="7" id="KW-0539">Nucleus</keyword>